<feature type="active site" description="Charge relay system" evidence="10">
    <location>
        <position position="76"/>
    </location>
</feature>
<sequence>MFNLTLSELSQALSQGQFSSLELTQALLERIKRLDSQYNSFITLSEEQALLQAKAADASRAAGHATPLTGLPVAHKDLFCTQGIRTSCGSRMLDNFVSPYNATLVERLNQAGMVTLGKTNMDEFAMGSSNESSYYGPARNPWDSQRVPGGSSGGSAAAVAARLVPAATGSDTGGSIRQPAALCGITGLKPTYGRISRYGMIAYASSFDQAGPMTRSAEDAALLLQAMAGEDPLDSTCAVHPVPDYRASLNNSLSGLRIGLPKEYFAEGTDPEILQRVREAVAEFEKMGAQVKEVSLPNTQLSIPAYYILAPAEASSNLSRFDGVRYGHRCAAPKDLEDLYKRTREEGFGTEVKRRIMVGTYALSEGFYDAYYRKAQQIRRLIQQDFVRVLQDVDVIMAPVTPCAAFPLGEKNSDPVSMYMEDVFTLSLNLAGLPGMSIPCGFSGHLPVGLQLIGNYFDEARLLNIAHQYQQVTDWHQHTPANLSED</sequence>
<dbReference type="InterPro" id="IPR036928">
    <property type="entry name" value="AS_sf"/>
</dbReference>
<dbReference type="SUPFAM" id="SSF75304">
    <property type="entry name" value="Amidase signature (AS) enzymes"/>
    <property type="match status" value="1"/>
</dbReference>
<evidence type="ECO:0000256" key="9">
    <source>
        <dbReference type="ARBA" id="ARBA00047407"/>
    </source>
</evidence>
<reference evidence="12 13" key="1">
    <citation type="journal article" date="2005" name="Int. J. Syst. Evol. Microbiol.">
        <title>Nitrincola lacisaponensis gen. nov., sp. nov., a novel alkaliphilic bacterium isolated from an alkaline, saline lake.</title>
        <authorList>
            <person name="Dimitriu P.A."/>
            <person name="Shukla S.K."/>
            <person name="Conradt J."/>
            <person name="Marquez M.C."/>
            <person name="Ventosa A."/>
            <person name="Maglia A."/>
            <person name="Peyton B.M."/>
            <person name="Pinkart H.C."/>
            <person name="Mormile M.R."/>
        </authorList>
    </citation>
    <scope>NUCLEOTIDE SEQUENCE [LARGE SCALE GENOMIC DNA]</scope>
    <source>
        <strain evidence="12 13">4CA</strain>
    </source>
</reference>
<keyword evidence="8 10" id="KW-0648">Protein biosynthesis</keyword>
<comment type="caution">
    <text evidence="12">The sequence shown here is derived from an EMBL/GenBank/DDBJ whole genome shotgun (WGS) entry which is preliminary data.</text>
</comment>
<keyword evidence="12" id="KW-0808">Transferase</keyword>
<evidence type="ECO:0000256" key="1">
    <source>
        <dbReference type="ARBA" id="ARBA00008069"/>
    </source>
</evidence>
<dbReference type="NCBIfam" id="TIGR00132">
    <property type="entry name" value="gatA"/>
    <property type="match status" value="1"/>
</dbReference>
<dbReference type="InterPro" id="IPR020556">
    <property type="entry name" value="Amidase_CS"/>
</dbReference>
<evidence type="ECO:0000256" key="3">
    <source>
        <dbReference type="ARBA" id="ARBA00012739"/>
    </source>
</evidence>
<evidence type="ECO:0000256" key="7">
    <source>
        <dbReference type="ARBA" id="ARBA00022840"/>
    </source>
</evidence>
<dbReference type="GO" id="GO:0016740">
    <property type="term" value="F:transferase activity"/>
    <property type="evidence" value="ECO:0007669"/>
    <property type="project" value="UniProtKB-KW"/>
</dbReference>
<evidence type="ECO:0000256" key="6">
    <source>
        <dbReference type="ARBA" id="ARBA00022741"/>
    </source>
</evidence>
<dbReference type="OrthoDB" id="8872210at2"/>
<keyword evidence="6 10" id="KW-0547">Nucleotide-binding</keyword>
<gene>
    <name evidence="10" type="primary">gatA</name>
    <name evidence="12" type="ORF">ADINL_1353</name>
</gene>
<dbReference type="STRING" id="267850.ADINL_1353"/>
<accession>A0A063Y7M8</accession>
<organism evidence="12 13">
    <name type="scientific">Nitrincola lacisaponensis</name>
    <dbReference type="NCBI Taxonomy" id="267850"/>
    <lineage>
        <taxon>Bacteria</taxon>
        <taxon>Pseudomonadati</taxon>
        <taxon>Pseudomonadota</taxon>
        <taxon>Gammaproteobacteria</taxon>
        <taxon>Oceanospirillales</taxon>
        <taxon>Oceanospirillaceae</taxon>
        <taxon>Nitrincola</taxon>
    </lineage>
</organism>
<keyword evidence="13" id="KW-1185">Reference proteome</keyword>
<evidence type="ECO:0000313" key="12">
    <source>
        <dbReference type="EMBL" id="KDE40761.1"/>
    </source>
</evidence>
<dbReference type="HAMAP" id="MF_00120">
    <property type="entry name" value="GatA"/>
    <property type="match status" value="1"/>
</dbReference>
<dbReference type="GO" id="GO:0050567">
    <property type="term" value="F:glutaminyl-tRNA synthase (glutamine-hydrolyzing) activity"/>
    <property type="evidence" value="ECO:0007669"/>
    <property type="project" value="UniProtKB-UniRule"/>
</dbReference>
<protein>
    <recommendedName>
        <fullName evidence="4 10">Glutamyl-tRNA(Gln) amidotransferase subunit A</fullName>
        <shortName evidence="10">Glu-ADT subunit A</shortName>
        <ecNumber evidence="3 10">6.3.5.7</ecNumber>
    </recommendedName>
</protein>
<dbReference type="Pfam" id="PF01425">
    <property type="entry name" value="Amidase"/>
    <property type="match status" value="1"/>
</dbReference>
<dbReference type="PANTHER" id="PTHR11895:SF151">
    <property type="entry name" value="GLUTAMYL-TRNA(GLN) AMIDOTRANSFERASE SUBUNIT A"/>
    <property type="match status" value="1"/>
</dbReference>
<keyword evidence="5 10" id="KW-0436">Ligase</keyword>
<dbReference type="InterPro" id="IPR004412">
    <property type="entry name" value="GatA"/>
</dbReference>
<comment type="subunit">
    <text evidence="2 10">Heterotrimer of A, B and C subunits.</text>
</comment>
<dbReference type="RefSeq" id="WP_036545152.1">
    <property type="nucleotide sequence ID" value="NZ_JMSZ01000016.1"/>
</dbReference>
<dbReference type="AlphaFoldDB" id="A0A063Y7M8"/>
<evidence type="ECO:0000256" key="8">
    <source>
        <dbReference type="ARBA" id="ARBA00022917"/>
    </source>
</evidence>
<dbReference type="EC" id="6.3.5.7" evidence="3 10"/>
<comment type="similarity">
    <text evidence="1 10">Belongs to the amidase family. GatA subfamily.</text>
</comment>
<dbReference type="EMBL" id="JMSZ01000016">
    <property type="protein sequence ID" value="KDE40761.1"/>
    <property type="molecule type" value="Genomic_DNA"/>
</dbReference>
<feature type="active site" description="Acyl-ester intermediate" evidence="10">
    <location>
        <position position="175"/>
    </location>
</feature>
<dbReference type="PROSITE" id="PS00571">
    <property type="entry name" value="AMIDASES"/>
    <property type="match status" value="1"/>
</dbReference>
<name>A0A063Y7M8_9GAMM</name>
<evidence type="ECO:0000259" key="11">
    <source>
        <dbReference type="Pfam" id="PF01425"/>
    </source>
</evidence>
<evidence type="ECO:0000313" key="13">
    <source>
        <dbReference type="Proteomes" id="UP000027318"/>
    </source>
</evidence>
<comment type="catalytic activity">
    <reaction evidence="9 10">
        <text>L-glutamyl-tRNA(Gln) + L-glutamine + ATP + H2O = L-glutaminyl-tRNA(Gln) + L-glutamate + ADP + phosphate + H(+)</text>
        <dbReference type="Rhea" id="RHEA:17521"/>
        <dbReference type="Rhea" id="RHEA-COMP:9681"/>
        <dbReference type="Rhea" id="RHEA-COMP:9684"/>
        <dbReference type="ChEBI" id="CHEBI:15377"/>
        <dbReference type="ChEBI" id="CHEBI:15378"/>
        <dbReference type="ChEBI" id="CHEBI:29985"/>
        <dbReference type="ChEBI" id="CHEBI:30616"/>
        <dbReference type="ChEBI" id="CHEBI:43474"/>
        <dbReference type="ChEBI" id="CHEBI:58359"/>
        <dbReference type="ChEBI" id="CHEBI:78520"/>
        <dbReference type="ChEBI" id="CHEBI:78521"/>
        <dbReference type="ChEBI" id="CHEBI:456216"/>
        <dbReference type="EC" id="6.3.5.7"/>
    </reaction>
</comment>
<dbReference type="PATRIC" id="fig|267850.7.peg.1348"/>
<feature type="domain" description="Amidase" evidence="11">
    <location>
        <begin position="22"/>
        <end position="463"/>
    </location>
</feature>
<evidence type="ECO:0000256" key="5">
    <source>
        <dbReference type="ARBA" id="ARBA00022598"/>
    </source>
</evidence>
<dbReference type="GO" id="GO:0006412">
    <property type="term" value="P:translation"/>
    <property type="evidence" value="ECO:0007669"/>
    <property type="project" value="UniProtKB-UniRule"/>
</dbReference>
<dbReference type="PANTHER" id="PTHR11895">
    <property type="entry name" value="TRANSAMIDASE"/>
    <property type="match status" value="1"/>
</dbReference>
<dbReference type="GO" id="GO:0030956">
    <property type="term" value="C:glutamyl-tRNA(Gln) amidotransferase complex"/>
    <property type="evidence" value="ECO:0007669"/>
    <property type="project" value="InterPro"/>
</dbReference>
<dbReference type="Gene3D" id="3.90.1300.10">
    <property type="entry name" value="Amidase signature (AS) domain"/>
    <property type="match status" value="1"/>
</dbReference>
<proteinExistence type="inferred from homology"/>
<evidence type="ECO:0000256" key="2">
    <source>
        <dbReference type="ARBA" id="ARBA00011123"/>
    </source>
</evidence>
<dbReference type="GO" id="GO:0005524">
    <property type="term" value="F:ATP binding"/>
    <property type="evidence" value="ECO:0007669"/>
    <property type="project" value="UniProtKB-KW"/>
</dbReference>
<dbReference type="Proteomes" id="UP000027318">
    <property type="component" value="Unassembled WGS sequence"/>
</dbReference>
<evidence type="ECO:0000256" key="10">
    <source>
        <dbReference type="HAMAP-Rule" id="MF_00120"/>
    </source>
</evidence>
<feature type="active site" description="Charge relay system" evidence="10">
    <location>
        <position position="151"/>
    </location>
</feature>
<evidence type="ECO:0000256" key="4">
    <source>
        <dbReference type="ARBA" id="ARBA00014428"/>
    </source>
</evidence>
<dbReference type="InterPro" id="IPR023631">
    <property type="entry name" value="Amidase_dom"/>
</dbReference>
<keyword evidence="7 10" id="KW-0067">ATP-binding</keyword>
<dbReference type="InterPro" id="IPR000120">
    <property type="entry name" value="Amidase"/>
</dbReference>
<comment type="function">
    <text evidence="10">Allows the formation of correctly charged Gln-tRNA(Gln) through the transamidation of misacylated Glu-tRNA(Gln) in organisms which lack glutaminyl-tRNA synthetase. The reaction takes place in the presence of glutamine and ATP through an activated gamma-phospho-Glu-tRNA(Gln).</text>
</comment>